<dbReference type="Gene3D" id="3.40.50.850">
    <property type="entry name" value="Isochorismatase-like"/>
    <property type="match status" value="1"/>
</dbReference>
<keyword evidence="3" id="KW-1185">Reference proteome</keyword>
<feature type="domain" description="Isochorismatase-like" evidence="1">
    <location>
        <begin position="11"/>
        <end position="161"/>
    </location>
</feature>
<name>A0A372GDX3_9ACTN</name>
<dbReference type="InterPro" id="IPR000868">
    <property type="entry name" value="Isochorismatase-like_dom"/>
</dbReference>
<evidence type="ECO:0000313" key="2">
    <source>
        <dbReference type="EMBL" id="RFS83566.1"/>
    </source>
</evidence>
<dbReference type="PANTHER" id="PTHR43559">
    <property type="entry name" value="HYDROLASE YCAC-RELATED"/>
    <property type="match status" value="1"/>
</dbReference>
<evidence type="ECO:0000313" key="3">
    <source>
        <dbReference type="Proteomes" id="UP000262882"/>
    </source>
</evidence>
<dbReference type="InterPro" id="IPR053152">
    <property type="entry name" value="Hydrolase_YcaC-like"/>
</dbReference>
<dbReference type="AlphaFoldDB" id="A0A372GDX3"/>
<reference evidence="2 3" key="1">
    <citation type="submission" date="2018-08" db="EMBL/GenBank/DDBJ databases">
        <title>Actinomadura spongicola sp. nov., isolated from marine sponge Leucetta chagosensis.</title>
        <authorList>
            <person name="Li L."/>
            <person name="Lin H.W."/>
        </authorList>
    </citation>
    <scope>NUCLEOTIDE SEQUENCE [LARGE SCALE GENOMIC DNA]</scope>
    <source>
        <strain evidence="2 3">LHW52907</strain>
    </source>
</reference>
<dbReference type="OrthoDB" id="9789777at2"/>
<comment type="caution">
    <text evidence="2">The sequence shown here is derived from an EMBL/GenBank/DDBJ whole genome shotgun (WGS) entry which is preliminary data.</text>
</comment>
<protein>
    <submittedName>
        <fullName evidence="2">Isochorismatase family protein</fullName>
    </submittedName>
</protein>
<dbReference type="Pfam" id="PF00857">
    <property type="entry name" value="Isochorismatase"/>
    <property type="match status" value="1"/>
</dbReference>
<dbReference type="RefSeq" id="WP_117401397.1">
    <property type="nucleotide sequence ID" value="NZ_QVNQ01000006.1"/>
</dbReference>
<accession>A0A372GDX3</accession>
<dbReference type="InterPro" id="IPR036380">
    <property type="entry name" value="Isochorismatase-like_sf"/>
</dbReference>
<sequence>MPYTPLTADNSAVVLIDHEVGFSNLIGSHTIEENLNGTLALAKTAKLFKLPLIVTAAPEDFPAGPLYPELAQVLGDTPVIHRPPVFDAFVDDQFATAIEAAGRKKLIMAGIQTDICLALTALTALDRGYEVYIVVDASAATTKETHDTAVMRLVQAGAIPVNWLAVGSEILRGWVDQPLAPAFGELIHEHLPSWRHHHVANTAVAKYATQ</sequence>
<dbReference type="EMBL" id="QVNQ01000006">
    <property type="protein sequence ID" value="RFS83566.1"/>
    <property type="molecule type" value="Genomic_DNA"/>
</dbReference>
<gene>
    <name evidence="2" type="ORF">D0T12_21260</name>
</gene>
<dbReference type="Proteomes" id="UP000262882">
    <property type="component" value="Unassembled WGS sequence"/>
</dbReference>
<organism evidence="2 3">
    <name type="scientific">Actinomadura spongiicola</name>
    <dbReference type="NCBI Taxonomy" id="2303421"/>
    <lineage>
        <taxon>Bacteria</taxon>
        <taxon>Bacillati</taxon>
        <taxon>Actinomycetota</taxon>
        <taxon>Actinomycetes</taxon>
        <taxon>Streptosporangiales</taxon>
        <taxon>Thermomonosporaceae</taxon>
        <taxon>Actinomadura</taxon>
    </lineage>
</organism>
<evidence type="ECO:0000259" key="1">
    <source>
        <dbReference type="Pfam" id="PF00857"/>
    </source>
</evidence>
<dbReference type="PANTHER" id="PTHR43559:SF3">
    <property type="entry name" value="HYDROLASE YCAC-RELATED"/>
    <property type="match status" value="1"/>
</dbReference>
<dbReference type="SUPFAM" id="SSF52499">
    <property type="entry name" value="Isochorismatase-like hydrolases"/>
    <property type="match status" value="1"/>
</dbReference>
<proteinExistence type="predicted"/>